<dbReference type="AlphaFoldDB" id="A0A3S9PKB6"/>
<keyword evidence="3" id="KW-0804">Transcription</keyword>
<evidence type="ECO:0000259" key="4">
    <source>
        <dbReference type="PROSITE" id="PS51118"/>
    </source>
</evidence>
<accession>A0A3S9PKB6</accession>
<evidence type="ECO:0000256" key="2">
    <source>
        <dbReference type="ARBA" id="ARBA00023125"/>
    </source>
</evidence>
<keyword evidence="6" id="KW-1185">Reference proteome</keyword>
<dbReference type="Gene3D" id="1.10.10.10">
    <property type="entry name" value="Winged helix-like DNA-binding domain superfamily/Winged helix DNA-binding domain"/>
    <property type="match status" value="1"/>
</dbReference>
<dbReference type="RefSeq" id="WP_126915304.1">
    <property type="nucleotide sequence ID" value="NZ_CP034587.1"/>
</dbReference>
<keyword evidence="2" id="KW-0238">DNA-binding</keyword>
<dbReference type="OrthoDB" id="370168at2"/>
<evidence type="ECO:0000313" key="6">
    <source>
        <dbReference type="Proteomes" id="UP000267900"/>
    </source>
</evidence>
<dbReference type="PANTHER" id="PTHR33204">
    <property type="entry name" value="TRANSCRIPTIONAL REGULATOR, MARR FAMILY"/>
    <property type="match status" value="1"/>
</dbReference>
<organism evidence="5 6">
    <name type="scientific">Streptomyces luteoverticillatus</name>
    <name type="common">Streptoverticillium luteoverticillatus</name>
    <dbReference type="NCBI Taxonomy" id="66425"/>
    <lineage>
        <taxon>Bacteria</taxon>
        <taxon>Bacillati</taxon>
        <taxon>Actinomycetota</taxon>
        <taxon>Actinomycetes</taxon>
        <taxon>Kitasatosporales</taxon>
        <taxon>Streptomycetaceae</taxon>
        <taxon>Streptomyces</taxon>
    </lineage>
</organism>
<sequence>MSGQSFTDGLVTALGVIGGKWKPLIIAELHRRPRRFGELRRALPGVSEKVLSQQLREMELDGVVDREVCLSIPPRAVQYSLTELGLTLHESLLPLAAWGELHELRMLAPSG</sequence>
<protein>
    <submittedName>
        <fullName evidence="5">Transcriptional regulator</fullName>
    </submittedName>
</protein>
<dbReference type="InterPro" id="IPR002577">
    <property type="entry name" value="HTH_HxlR"/>
</dbReference>
<dbReference type="InterPro" id="IPR036388">
    <property type="entry name" value="WH-like_DNA-bd_sf"/>
</dbReference>
<reference evidence="5 6" key="1">
    <citation type="submission" date="2018-12" db="EMBL/GenBank/DDBJ databases">
        <title>The whole draft genome of Streptomyce luteoverticillatus CGMCC 15060.</title>
        <authorList>
            <person name="Feng Z."/>
            <person name="Chen G."/>
            <person name="Zhang J."/>
            <person name="Zhu H."/>
            <person name="Yu X."/>
            <person name="Zhang W."/>
            <person name="Zhang X."/>
        </authorList>
    </citation>
    <scope>NUCLEOTIDE SEQUENCE [LARGE SCALE GENOMIC DNA]</scope>
    <source>
        <strain evidence="5 6">CGMCC 15060</strain>
    </source>
</reference>
<dbReference type="InterPro" id="IPR036390">
    <property type="entry name" value="WH_DNA-bd_sf"/>
</dbReference>
<keyword evidence="1" id="KW-0805">Transcription regulation</keyword>
<dbReference type="Proteomes" id="UP000267900">
    <property type="component" value="Chromosome"/>
</dbReference>
<dbReference type="GO" id="GO:0003677">
    <property type="term" value="F:DNA binding"/>
    <property type="evidence" value="ECO:0007669"/>
    <property type="project" value="UniProtKB-KW"/>
</dbReference>
<name>A0A3S9PKB6_STRLT</name>
<feature type="domain" description="HTH hxlR-type" evidence="4">
    <location>
        <begin position="7"/>
        <end position="107"/>
    </location>
</feature>
<dbReference type="PANTHER" id="PTHR33204:SF29">
    <property type="entry name" value="TRANSCRIPTIONAL REGULATOR"/>
    <property type="match status" value="1"/>
</dbReference>
<dbReference type="Pfam" id="PF01638">
    <property type="entry name" value="HxlR"/>
    <property type="match status" value="1"/>
</dbReference>
<evidence type="ECO:0000256" key="3">
    <source>
        <dbReference type="ARBA" id="ARBA00023163"/>
    </source>
</evidence>
<dbReference type="SUPFAM" id="SSF46785">
    <property type="entry name" value="Winged helix' DNA-binding domain"/>
    <property type="match status" value="1"/>
</dbReference>
<proteinExistence type="predicted"/>
<dbReference type="EMBL" id="CP034587">
    <property type="protein sequence ID" value="AZQ72788.1"/>
    <property type="molecule type" value="Genomic_DNA"/>
</dbReference>
<dbReference type="PROSITE" id="PS51118">
    <property type="entry name" value="HTH_HXLR"/>
    <property type="match status" value="1"/>
</dbReference>
<evidence type="ECO:0000256" key="1">
    <source>
        <dbReference type="ARBA" id="ARBA00023015"/>
    </source>
</evidence>
<gene>
    <name evidence="5" type="ORF">EKH77_17565</name>
</gene>
<evidence type="ECO:0000313" key="5">
    <source>
        <dbReference type="EMBL" id="AZQ72788.1"/>
    </source>
</evidence>